<dbReference type="InterPro" id="IPR027417">
    <property type="entry name" value="P-loop_NTPase"/>
</dbReference>
<dbReference type="PANTHER" id="PTHR42734">
    <property type="entry name" value="METAL TRANSPORT SYSTEM ATP-BINDING PROTEIN TM_0124-RELATED"/>
    <property type="match status" value="1"/>
</dbReference>
<dbReference type="PANTHER" id="PTHR42734:SF5">
    <property type="entry name" value="IRON TRANSPORT SYSTEM ATP-BINDING PROTEIN HI_0361-RELATED"/>
    <property type="match status" value="1"/>
</dbReference>
<proteinExistence type="inferred from homology"/>
<evidence type="ECO:0000313" key="7">
    <source>
        <dbReference type="EMBL" id="CAP18680.1"/>
    </source>
</evidence>
<keyword evidence="3" id="KW-0547">Nucleotide-binding</keyword>
<dbReference type="eggNOG" id="COG1121">
    <property type="taxonomic scope" value="Bacteria"/>
</dbReference>
<comment type="similarity">
    <text evidence="1">Belongs to the ABC transporter superfamily.</text>
</comment>
<protein>
    <submittedName>
        <fullName evidence="6">ABC-type Mn/Zn transport system, ATPase component</fullName>
    </submittedName>
</protein>
<dbReference type="Proteomes" id="UP000002020">
    <property type="component" value="Chromosome"/>
</dbReference>
<evidence type="ECO:0000256" key="3">
    <source>
        <dbReference type="ARBA" id="ARBA00022741"/>
    </source>
</evidence>
<dbReference type="CDD" id="cd03235">
    <property type="entry name" value="ABC_Metallic_Cations"/>
    <property type="match status" value="1"/>
</dbReference>
<evidence type="ECO:0000313" key="6">
    <source>
        <dbReference type="EMBL" id="CAP18192.1"/>
    </source>
</evidence>
<keyword evidence="4" id="KW-0067">ATP-binding</keyword>
<evidence type="ECO:0000256" key="1">
    <source>
        <dbReference type="ARBA" id="ARBA00005417"/>
    </source>
</evidence>
<gene>
    <name evidence="6" type="primary">znuC</name>
    <name evidence="6" type="ordered locus">ATP_00005</name>
    <name evidence="7" type="ordered locus">ATP_00493</name>
</gene>
<dbReference type="Pfam" id="PF00005">
    <property type="entry name" value="ABC_tran"/>
    <property type="match status" value="1"/>
</dbReference>
<dbReference type="InterPro" id="IPR050153">
    <property type="entry name" value="Metal_Ion_Import_ABC"/>
</dbReference>
<dbReference type="InterPro" id="IPR003439">
    <property type="entry name" value="ABC_transporter-like_ATP-bd"/>
</dbReference>
<dbReference type="KEGG" id="pml:ATP_00005"/>
<dbReference type="PROSITE" id="PS50893">
    <property type="entry name" value="ABC_TRANSPORTER_2"/>
    <property type="match status" value="1"/>
</dbReference>
<organism evidence="8">
    <name type="scientific">Phytoplasma mali (strain AT)</name>
    <dbReference type="NCBI Taxonomy" id="482235"/>
    <lineage>
        <taxon>Bacteria</taxon>
        <taxon>Bacillati</taxon>
        <taxon>Mycoplasmatota</taxon>
        <taxon>Mollicutes</taxon>
        <taxon>Acholeplasmatales</taxon>
        <taxon>Acholeplasmataceae</taxon>
        <taxon>Candidatus Phytoplasma</taxon>
        <taxon>16SrX (Apple proliferation group)</taxon>
    </lineage>
</organism>
<dbReference type="InterPro" id="IPR003593">
    <property type="entry name" value="AAA+_ATPase"/>
</dbReference>
<dbReference type="Gene3D" id="3.40.50.300">
    <property type="entry name" value="P-loop containing nucleotide triphosphate hydrolases"/>
    <property type="match status" value="1"/>
</dbReference>
<dbReference type="PROSITE" id="PS00211">
    <property type="entry name" value="ABC_TRANSPORTER_1"/>
    <property type="match status" value="1"/>
</dbReference>
<dbReference type="SMART" id="SM00382">
    <property type="entry name" value="AAA"/>
    <property type="match status" value="1"/>
</dbReference>
<dbReference type="EMBL" id="CU469464">
    <property type="protein sequence ID" value="CAP18680.1"/>
    <property type="molecule type" value="Genomic_DNA"/>
</dbReference>
<name>B3R028_PHYMT</name>
<dbReference type="EMBL" id="CU469464">
    <property type="protein sequence ID" value="CAP18192.1"/>
    <property type="molecule type" value="Genomic_DNA"/>
</dbReference>
<evidence type="ECO:0000313" key="8">
    <source>
        <dbReference type="Proteomes" id="UP000002020"/>
    </source>
</evidence>
<keyword evidence="8" id="KW-1185">Reference proteome</keyword>
<keyword evidence="2" id="KW-0813">Transport</keyword>
<evidence type="ECO:0000259" key="5">
    <source>
        <dbReference type="PROSITE" id="PS50893"/>
    </source>
</evidence>
<sequence>MKQNFIDIKDLTVAYESKPVLWDIDLEVPQGVLMAIIGPNGAGKSTLLKTMLNIIPKISGKILFNGQSYKQVYKKISYVPQRNSVDWNFPTTVLDVVLMGRYGHLGWFQRPGKKDKAIALDCLEKVSMTTLKDRQISELSGGQQQRIFLARALAQEGDIYLMDEPFQGVDIKTEKSIIEVLKSLQKQGKTLIVVHHDLDTVPVYFDHVTLINLQKIASGTIAENFNEENIKKTYADNKFQRKVTEVGL</sequence>
<dbReference type="GO" id="GO:0005524">
    <property type="term" value="F:ATP binding"/>
    <property type="evidence" value="ECO:0007669"/>
    <property type="project" value="UniProtKB-KW"/>
</dbReference>
<accession>B3R028</accession>
<reference evidence="6 8" key="1">
    <citation type="journal article" date="2008" name="BMC Genomics">
        <title>The linear chromosome of the plant-pathogenic mycoplasma 'Candidatus Phytoplasma mali'.</title>
        <authorList>
            <person name="Kube M."/>
            <person name="Schneider B."/>
            <person name="Kuhl H."/>
            <person name="Dandekar T."/>
            <person name="Heitmann K."/>
            <person name="Migdoll A.M."/>
            <person name="Reinhardt R."/>
            <person name="Seemueller E."/>
        </authorList>
    </citation>
    <scope>NUCLEOTIDE SEQUENCE [LARGE SCALE GENOMIC DNA]</scope>
    <source>
        <strain evidence="6 8">AT</strain>
    </source>
</reference>
<dbReference type="InterPro" id="IPR017871">
    <property type="entry name" value="ABC_transporter-like_CS"/>
</dbReference>
<dbReference type="GO" id="GO:0016887">
    <property type="term" value="F:ATP hydrolysis activity"/>
    <property type="evidence" value="ECO:0007669"/>
    <property type="project" value="InterPro"/>
</dbReference>
<feature type="domain" description="ABC transporter" evidence="5">
    <location>
        <begin position="6"/>
        <end position="238"/>
    </location>
</feature>
<evidence type="ECO:0000256" key="4">
    <source>
        <dbReference type="ARBA" id="ARBA00022840"/>
    </source>
</evidence>
<dbReference type="SUPFAM" id="SSF52540">
    <property type="entry name" value="P-loop containing nucleoside triphosphate hydrolases"/>
    <property type="match status" value="1"/>
</dbReference>
<dbReference type="FunFam" id="3.40.50.300:FF:000134">
    <property type="entry name" value="Iron-enterobactin ABC transporter ATP-binding protein"/>
    <property type="match status" value="1"/>
</dbReference>
<dbReference type="KEGG" id="pml:ATP_00493"/>
<dbReference type="STRING" id="37692.ATP_00005"/>
<evidence type="ECO:0000256" key="2">
    <source>
        <dbReference type="ARBA" id="ARBA00022448"/>
    </source>
</evidence>
<dbReference type="AlphaFoldDB" id="B3R028"/>
<dbReference type="HOGENOM" id="CLU_000604_1_11_14"/>